<name>M1KAZ2_ENCCN</name>
<dbReference type="EMBL" id="KC513617">
    <property type="protein sequence ID" value="AGE96385.1"/>
    <property type="molecule type" value="Genomic_DNA"/>
</dbReference>
<dbReference type="VEuPathDB" id="MicrosporidiaDB:AEWD_070150"/>
<dbReference type="InterPro" id="IPR012677">
    <property type="entry name" value="Nucleotide-bd_a/b_plait_sf"/>
</dbReference>
<dbReference type="Gene3D" id="3.30.70.330">
    <property type="match status" value="1"/>
</dbReference>
<dbReference type="SUPFAM" id="SSF54928">
    <property type="entry name" value="RNA-binding domain, RBD"/>
    <property type="match status" value="1"/>
</dbReference>
<keyword evidence="2" id="KW-0813">Transport</keyword>
<dbReference type="CDD" id="cd12441">
    <property type="entry name" value="RRM_Nup53_like"/>
    <property type="match status" value="1"/>
</dbReference>
<feature type="domain" description="RRM Nup35-type" evidence="5">
    <location>
        <begin position="53"/>
        <end position="123"/>
    </location>
</feature>
<keyword evidence="4" id="KW-0906">Nuclear pore complex</keyword>
<evidence type="ECO:0000256" key="4">
    <source>
        <dbReference type="ARBA" id="ARBA00023132"/>
    </source>
</evidence>
<dbReference type="AlphaFoldDB" id="M1KAZ2"/>
<dbReference type="GO" id="GO:0003676">
    <property type="term" value="F:nucleic acid binding"/>
    <property type="evidence" value="ECO:0007669"/>
    <property type="project" value="InterPro"/>
</dbReference>
<dbReference type="GO" id="GO:0005643">
    <property type="term" value="C:nuclear pore"/>
    <property type="evidence" value="ECO:0007669"/>
    <property type="project" value="UniProtKB-SubCell"/>
</dbReference>
<dbReference type="VEuPathDB" id="MicrosporidiaDB:ECU07_0210"/>
<reference evidence="6" key="1">
    <citation type="journal article" date="2013" name="Eukaryot. Cell">
        <title>Extremely Reduced Levels of Heterozygosity in the Vertebrate Pathogen Encephalitozoon cuniculi.</title>
        <authorList>
            <person name="Selman M."/>
            <person name="Sak B."/>
            <person name="Kvac M."/>
            <person name="Farinelli L."/>
            <person name="Weiss L.M."/>
            <person name="Corradi N."/>
        </authorList>
    </citation>
    <scope>NUCLEOTIDE SEQUENCE</scope>
</reference>
<sequence>MKFHRFSSLPMADFHPSLFRRKNKSEGMPEAVSETKSASIPQNTLYEEPLVSQHKARKRYVTIYGFTPGNLNAVMDAAKSCGDILEVEYGKNWINVLFDNEDSIKRCLKLNTAVVEDEIVGAFRQGGGIIEDWDIFVRKKGVFTSIMEYLFGD</sequence>
<evidence type="ECO:0000256" key="1">
    <source>
        <dbReference type="ARBA" id="ARBA00004567"/>
    </source>
</evidence>
<dbReference type="VEuPathDB" id="MicrosporidiaDB:M970_070140"/>
<protein>
    <recommendedName>
        <fullName evidence="5">RRM Nup35-type domain-containing protein</fullName>
    </recommendedName>
</protein>
<evidence type="ECO:0000256" key="3">
    <source>
        <dbReference type="ARBA" id="ARBA00023010"/>
    </source>
</evidence>
<proteinExistence type="predicted"/>
<gene>
    <name evidence="6" type="ORF">ECU07_0210</name>
</gene>
<dbReference type="GO" id="GO:0015031">
    <property type="term" value="P:protein transport"/>
    <property type="evidence" value="ECO:0007669"/>
    <property type="project" value="UniProtKB-KW"/>
</dbReference>
<evidence type="ECO:0000256" key="2">
    <source>
        <dbReference type="ARBA" id="ARBA00022927"/>
    </source>
</evidence>
<keyword evidence="2" id="KW-0653">Protein transport</keyword>
<keyword evidence="4" id="KW-0509">mRNA transport</keyword>
<evidence type="ECO:0000259" key="5">
    <source>
        <dbReference type="Pfam" id="PF05172"/>
    </source>
</evidence>
<keyword evidence="3" id="KW-0811">Translocation</keyword>
<dbReference type="VEuPathDB" id="MicrosporidiaDB:AEWR_070140"/>
<dbReference type="InterPro" id="IPR035979">
    <property type="entry name" value="RBD_domain_sf"/>
</dbReference>
<dbReference type="VEuPathDB" id="MicrosporidiaDB:AEWQ_070150"/>
<keyword evidence="4" id="KW-0539">Nucleus</keyword>
<dbReference type="Pfam" id="PF05172">
    <property type="entry name" value="RRM_Nup35"/>
    <property type="match status" value="1"/>
</dbReference>
<comment type="subcellular location">
    <subcellularLocation>
        <location evidence="1">Nucleus</location>
        <location evidence="1">Nuclear pore complex</location>
    </subcellularLocation>
</comment>
<dbReference type="InterPro" id="IPR007846">
    <property type="entry name" value="RRM_NUP35_dom"/>
</dbReference>
<accession>M1KAZ2</accession>
<organism evidence="6">
    <name type="scientific">Encephalitozoon cuniculi</name>
    <name type="common">Microsporidian parasite</name>
    <dbReference type="NCBI Taxonomy" id="6035"/>
    <lineage>
        <taxon>Eukaryota</taxon>
        <taxon>Fungi</taxon>
        <taxon>Fungi incertae sedis</taxon>
        <taxon>Microsporidia</taxon>
        <taxon>Unikaryonidae</taxon>
        <taxon>Encephalitozoon</taxon>
    </lineage>
</organism>
<evidence type="ECO:0000313" key="6">
    <source>
        <dbReference type="EMBL" id="AGE96385.1"/>
    </source>
</evidence>